<gene>
    <name evidence="3" type="ORF">ACFYU5_35765</name>
</gene>
<reference evidence="3 4" key="1">
    <citation type="submission" date="2024-10" db="EMBL/GenBank/DDBJ databases">
        <title>The Natural Products Discovery Center: Release of the First 8490 Sequenced Strains for Exploring Actinobacteria Biosynthetic Diversity.</title>
        <authorList>
            <person name="Kalkreuter E."/>
            <person name="Kautsar S.A."/>
            <person name="Yang D."/>
            <person name="Bader C.D."/>
            <person name="Teijaro C.N."/>
            <person name="Fluegel L."/>
            <person name="Davis C.M."/>
            <person name="Simpson J.R."/>
            <person name="Lauterbach L."/>
            <person name="Steele A.D."/>
            <person name="Gui C."/>
            <person name="Meng S."/>
            <person name="Li G."/>
            <person name="Viehrig K."/>
            <person name="Ye F."/>
            <person name="Su P."/>
            <person name="Kiefer A.F."/>
            <person name="Nichols A."/>
            <person name="Cepeda A.J."/>
            <person name="Yan W."/>
            <person name="Fan B."/>
            <person name="Jiang Y."/>
            <person name="Adhikari A."/>
            <person name="Zheng C.-J."/>
            <person name="Schuster L."/>
            <person name="Cowan T.M."/>
            <person name="Smanski M.J."/>
            <person name="Chevrette M.G."/>
            <person name="De Carvalho L.P.S."/>
            <person name="Shen B."/>
        </authorList>
    </citation>
    <scope>NUCLEOTIDE SEQUENCE [LARGE SCALE GENOMIC DNA]</scope>
    <source>
        <strain evidence="3 4">NPDC004119</strain>
    </source>
</reference>
<dbReference type="Gene3D" id="3.90.180.10">
    <property type="entry name" value="Medium-chain alcohol dehydrogenases, catalytic domain"/>
    <property type="match status" value="1"/>
</dbReference>
<proteinExistence type="predicted"/>
<dbReference type="InterPro" id="IPR013154">
    <property type="entry name" value="ADH-like_N"/>
</dbReference>
<organism evidence="3 4">
    <name type="scientific">Nocardia aobensis</name>
    <dbReference type="NCBI Taxonomy" id="257277"/>
    <lineage>
        <taxon>Bacteria</taxon>
        <taxon>Bacillati</taxon>
        <taxon>Actinomycetota</taxon>
        <taxon>Actinomycetes</taxon>
        <taxon>Mycobacteriales</taxon>
        <taxon>Nocardiaceae</taxon>
        <taxon>Nocardia</taxon>
    </lineage>
</organism>
<evidence type="ECO:0000259" key="2">
    <source>
        <dbReference type="SMART" id="SM00829"/>
    </source>
</evidence>
<accession>A0ABW6PF61</accession>
<dbReference type="Pfam" id="PF00107">
    <property type="entry name" value="ADH_zinc_N"/>
    <property type="match status" value="1"/>
</dbReference>
<evidence type="ECO:0000256" key="1">
    <source>
        <dbReference type="ARBA" id="ARBA00022857"/>
    </source>
</evidence>
<keyword evidence="1" id="KW-0521">NADP</keyword>
<feature type="domain" description="Enoyl reductase (ER)" evidence="2">
    <location>
        <begin position="10"/>
        <end position="308"/>
    </location>
</feature>
<dbReference type="InterPro" id="IPR013149">
    <property type="entry name" value="ADH-like_C"/>
</dbReference>
<dbReference type="Pfam" id="PF08240">
    <property type="entry name" value="ADH_N"/>
    <property type="match status" value="1"/>
</dbReference>
<dbReference type="PANTHER" id="PTHR44154:SF1">
    <property type="entry name" value="QUINONE OXIDOREDUCTASE"/>
    <property type="match status" value="1"/>
</dbReference>
<protein>
    <submittedName>
        <fullName evidence="3">Zinc-binding alcohol dehydrogenase family protein</fullName>
    </submittedName>
</protein>
<dbReference type="InterPro" id="IPR020843">
    <property type="entry name" value="ER"/>
</dbReference>
<evidence type="ECO:0000313" key="4">
    <source>
        <dbReference type="Proteomes" id="UP001601442"/>
    </source>
</evidence>
<keyword evidence="4" id="KW-1185">Reference proteome</keyword>
<dbReference type="RefSeq" id="WP_387401794.1">
    <property type="nucleotide sequence ID" value="NZ_JBIAMT010000011.1"/>
</dbReference>
<dbReference type="EMBL" id="JBIAMT010000011">
    <property type="protein sequence ID" value="MFF0501793.1"/>
    <property type="molecule type" value="Genomic_DNA"/>
</dbReference>
<dbReference type="SUPFAM" id="SSF51735">
    <property type="entry name" value="NAD(P)-binding Rossmann-fold domains"/>
    <property type="match status" value="1"/>
</dbReference>
<comment type="caution">
    <text evidence="3">The sequence shown here is derived from an EMBL/GenBank/DDBJ whole genome shotgun (WGS) entry which is preliminary data.</text>
</comment>
<dbReference type="Gene3D" id="3.40.50.720">
    <property type="entry name" value="NAD(P)-binding Rossmann-like Domain"/>
    <property type="match status" value="1"/>
</dbReference>
<dbReference type="SUPFAM" id="SSF50129">
    <property type="entry name" value="GroES-like"/>
    <property type="match status" value="1"/>
</dbReference>
<evidence type="ECO:0000313" key="3">
    <source>
        <dbReference type="EMBL" id="MFF0501793.1"/>
    </source>
</evidence>
<dbReference type="CDD" id="cd05289">
    <property type="entry name" value="MDR_like_2"/>
    <property type="match status" value="1"/>
</dbReference>
<name>A0ABW6PF61_9NOCA</name>
<sequence length="313" mass="32452">MRAYVLPVEGAQPILTELTAPEPEADEVLVRVHASSVNPHDLVVSSGAAARYMTYRFPVVLGSDLAGVVESVGADVVDLSPGDRVFGLVRELIAARGSFAEKVAVPREWVHPTPSSVSNSEAGVFGLAALTAVRCVEAIDPAAADVVFVNGAAGGAGSYVLQMLAARGVTTVVTARAGEQTDHVRKLGADGVVDWTVGNLAEQVRQLHHDGVNAIIDLVSRNRAVLGNIADGIIVPGGRVASTGHAADPGQPGSYNLQVTVDQTALSTIADLAGQGLLRAPISRTFDLGAIDQAFSQLSNEVFGKIAVRILDD</sequence>
<dbReference type="InterPro" id="IPR051603">
    <property type="entry name" value="Zinc-ADH_QOR/CCCR"/>
</dbReference>
<dbReference type="SMART" id="SM00829">
    <property type="entry name" value="PKS_ER"/>
    <property type="match status" value="1"/>
</dbReference>
<dbReference type="InterPro" id="IPR011032">
    <property type="entry name" value="GroES-like_sf"/>
</dbReference>
<dbReference type="PANTHER" id="PTHR44154">
    <property type="entry name" value="QUINONE OXIDOREDUCTASE"/>
    <property type="match status" value="1"/>
</dbReference>
<dbReference type="InterPro" id="IPR036291">
    <property type="entry name" value="NAD(P)-bd_dom_sf"/>
</dbReference>
<dbReference type="Proteomes" id="UP001601442">
    <property type="component" value="Unassembled WGS sequence"/>
</dbReference>